<dbReference type="InterPro" id="IPR042197">
    <property type="entry name" value="Apaf_helical"/>
</dbReference>
<evidence type="ECO:0000313" key="6">
    <source>
        <dbReference type="EnsemblPlants" id="OPUNC12G04140.1"/>
    </source>
</evidence>
<evidence type="ECO:0000256" key="1">
    <source>
        <dbReference type="ARBA" id="ARBA00022737"/>
    </source>
</evidence>
<dbReference type="InterPro" id="IPR032675">
    <property type="entry name" value="LRR_dom_sf"/>
</dbReference>
<dbReference type="Gramene" id="OPUNC12G04140.1">
    <property type="protein sequence ID" value="OPUNC12G04140.1"/>
    <property type="gene ID" value="OPUNC12G04140"/>
</dbReference>
<dbReference type="OMA" id="HAPCEDF"/>
<dbReference type="Gene3D" id="1.10.10.10">
    <property type="entry name" value="Winged helix-like DNA-binding domain superfamily/Winged helix DNA-binding domain"/>
    <property type="match status" value="1"/>
</dbReference>
<feature type="region of interest" description="Disordered" evidence="3">
    <location>
        <begin position="20"/>
        <end position="61"/>
    </location>
</feature>
<reference evidence="6" key="1">
    <citation type="submission" date="2015-04" db="UniProtKB">
        <authorList>
            <consortium name="EnsemblPlants"/>
        </authorList>
    </citation>
    <scope>IDENTIFICATION</scope>
</reference>
<sequence>MAGRPTVLEGRRGRRWRLREVGVSGADSSGRPAGASGARGRVSGSAEGGGGSGASVAGSGPPFTGSESRLCGDLHGGILAKLFLPHAPCEDFYGTLYYKYILAVYERKLDDTESKELFQSKAFGSKSGPCPEVLKDAMEIILKKCSGLPLAIVSIGSLLASYKPPEGREMWETIKKSIGSQMENNPTLQGMRQILTLSYNYLPHHLKACMMYLSTFPEDYMVAKDRLLKRWISEGLVVEQRGLSQMDIAERYFNELVSRSMVDLVISKDTLHRGTSEDQCRVHDMMLEIMVSKSLESNFVSLVGGQYEGMSYTDHTIRRLSIHGGVEAGKDSSSSKNTAAHRGTGGNSIKGMMVQHVRSLSIFDPEVHNILSRLREFTLLRVLDLEDCNGLTNHHMSCICRMYLLRFLSLKGTDIKVMPSRVGDLEHLQMLDVRQTQLKDLPKTVTKLEKLEHLLFFDKGDSGWILPQGINKMKALRQLKKSAVVFDAKVAEEIGELDQLQELAIFVDSGKEMNEDVDKKLASSLSKMYSLRWLDIGNLNAGKWPFSKIMKFLHDIKSPPQLLRYLRICGHIDRLPNWVESLHDLVELQLRWTHLYCDELFNVLCKLPNLKRLFLGSYFIQGQHMVARSSQRFRELKELILGYTASNCGVYEFEEGSMPNVEMLVVCFGDQGKKIVGIEHLKRLKEAQFSGASNLLEHVLAPVEQLNNKRDVSQRIAIKVSYLHVFE</sequence>
<dbReference type="InterPro" id="IPR058922">
    <property type="entry name" value="WHD_DRP"/>
</dbReference>
<evidence type="ECO:0000313" key="7">
    <source>
        <dbReference type="Proteomes" id="UP000026962"/>
    </source>
</evidence>
<dbReference type="Pfam" id="PF23598">
    <property type="entry name" value="LRR_14"/>
    <property type="match status" value="1"/>
</dbReference>
<feature type="domain" description="Disease resistance protein winged helix" evidence="4">
    <location>
        <begin position="216"/>
        <end position="289"/>
    </location>
</feature>
<dbReference type="InterPro" id="IPR036388">
    <property type="entry name" value="WH-like_DNA-bd_sf"/>
</dbReference>
<dbReference type="GO" id="GO:0009626">
    <property type="term" value="P:plant-type hypersensitive response"/>
    <property type="evidence" value="ECO:0007669"/>
    <property type="project" value="UniProtKB-ARBA"/>
</dbReference>
<organism evidence="6">
    <name type="scientific">Oryza punctata</name>
    <name type="common">Red rice</name>
    <dbReference type="NCBI Taxonomy" id="4537"/>
    <lineage>
        <taxon>Eukaryota</taxon>
        <taxon>Viridiplantae</taxon>
        <taxon>Streptophyta</taxon>
        <taxon>Embryophyta</taxon>
        <taxon>Tracheophyta</taxon>
        <taxon>Spermatophyta</taxon>
        <taxon>Magnoliopsida</taxon>
        <taxon>Liliopsida</taxon>
        <taxon>Poales</taxon>
        <taxon>Poaceae</taxon>
        <taxon>BOP clade</taxon>
        <taxon>Oryzoideae</taxon>
        <taxon>Oryzeae</taxon>
        <taxon>Oryzinae</taxon>
        <taxon>Oryza</taxon>
    </lineage>
</organism>
<keyword evidence="2" id="KW-0611">Plant defense</keyword>
<dbReference type="InterPro" id="IPR044974">
    <property type="entry name" value="Disease_R_plants"/>
</dbReference>
<feature type="region of interest" description="Disordered" evidence="3">
    <location>
        <begin position="326"/>
        <end position="347"/>
    </location>
</feature>
<dbReference type="InterPro" id="IPR055414">
    <property type="entry name" value="LRR_R13L4/SHOC2-like"/>
</dbReference>
<dbReference type="GO" id="GO:0002758">
    <property type="term" value="P:innate immune response-activating signaling pathway"/>
    <property type="evidence" value="ECO:0007669"/>
    <property type="project" value="UniProtKB-ARBA"/>
</dbReference>
<dbReference type="PANTHER" id="PTHR23155">
    <property type="entry name" value="DISEASE RESISTANCE PROTEIN RP"/>
    <property type="match status" value="1"/>
</dbReference>
<dbReference type="SUPFAM" id="SSF52540">
    <property type="entry name" value="P-loop containing nucleoside triphosphate hydrolases"/>
    <property type="match status" value="1"/>
</dbReference>
<evidence type="ECO:0000256" key="2">
    <source>
        <dbReference type="ARBA" id="ARBA00022821"/>
    </source>
</evidence>
<protein>
    <submittedName>
        <fullName evidence="6">Uncharacterized protein</fullName>
    </submittedName>
</protein>
<dbReference type="GO" id="GO:0043531">
    <property type="term" value="F:ADP binding"/>
    <property type="evidence" value="ECO:0007669"/>
    <property type="project" value="InterPro"/>
</dbReference>
<evidence type="ECO:0000256" key="3">
    <source>
        <dbReference type="SAM" id="MobiDB-lite"/>
    </source>
</evidence>
<evidence type="ECO:0000259" key="4">
    <source>
        <dbReference type="Pfam" id="PF23559"/>
    </source>
</evidence>
<feature type="domain" description="Disease resistance R13L4/SHOC-2-like LRR" evidence="5">
    <location>
        <begin position="356"/>
        <end position="690"/>
    </location>
</feature>
<feature type="compositionally biased region" description="Low complexity" evidence="3">
    <location>
        <begin position="21"/>
        <end position="45"/>
    </location>
</feature>
<dbReference type="Gene3D" id="3.80.10.10">
    <property type="entry name" value="Ribonuclease Inhibitor"/>
    <property type="match status" value="1"/>
</dbReference>
<reference evidence="6" key="2">
    <citation type="submission" date="2018-05" db="EMBL/GenBank/DDBJ databases">
        <title>OpunRS2 (Oryza punctata Reference Sequence Version 2).</title>
        <authorList>
            <person name="Zhang J."/>
            <person name="Kudrna D."/>
            <person name="Lee S."/>
            <person name="Talag J."/>
            <person name="Welchert J."/>
            <person name="Wing R.A."/>
        </authorList>
    </citation>
    <scope>NUCLEOTIDE SEQUENCE [LARGE SCALE GENOMIC DNA]</scope>
</reference>
<name>A0A0E0MK36_ORYPU</name>
<evidence type="ECO:0000259" key="5">
    <source>
        <dbReference type="Pfam" id="PF23598"/>
    </source>
</evidence>
<dbReference type="Gene3D" id="1.10.8.430">
    <property type="entry name" value="Helical domain of apoptotic protease-activating factors"/>
    <property type="match status" value="1"/>
</dbReference>
<keyword evidence="1" id="KW-0677">Repeat</keyword>
<dbReference type="PRINTS" id="PR00364">
    <property type="entry name" value="DISEASERSIST"/>
</dbReference>
<dbReference type="Proteomes" id="UP000026962">
    <property type="component" value="Chromosome 12"/>
</dbReference>
<dbReference type="SUPFAM" id="SSF52047">
    <property type="entry name" value="RNI-like"/>
    <property type="match status" value="1"/>
</dbReference>
<dbReference type="AlphaFoldDB" id="A0A0E0MK36"/>
<dbReference type="EnsemblPlants" id="OPUNC12G04140.1">
    <property type="protein sequence ID" value="OPUNC12G04140.1"/>
    <property type="gene ID" value="OPUNC12G04140"/>
</dbReference>
<dbReference type="FunFam" id="1.10.10.10:FF:000322">
    <property type="entry name" value="Probable disease resistance protein At1g63360"/>
    <property type="match status" value="1"/>
</dbReference>
<dbReference type="HOGENOM" id="CLU_000837_25_3_1"/>
<proteinExistence type="predicted"/>
<dbReference type="eggNOG" id="KOG4658">
    <property type="taxonomic scope" value="Eukaryota"/>
</dbReference>
<keyword evidence="7" id="KW-1185">Reference proteome</keyword>
<dbReference type="InterPro" id="IPR027417">
    <property type="entry name" value="P-loop_NTPase"/>
</dbReference>
<dbReference type="STRING" id="4537.A0A0E0MK36"/>
<dbReference type="GO" id="GO:0042742">
    <property type="term" value="P:defense response to bacterium"/>
    <property type="evidence" value="ECO:0007669"/>
    <property type="project" value="UniProtKB-ARBA"/>
</dbReference>
<dbReference type="PANTHER" id="PTHR23155:SF1005">
    <property type="entry name" value="OS07G0197300 PROTEIN"/>
    <property type="match status" value="1"/>
</dbReference>
<dbReference type="Pfam" id="PF23559">
    <property type="entry name" value="WHD_DRP"/>
    <property type="match status" value="1"/>
</dbReference>
<accession>A0A0E0MK36</accession>